<dbReference type="InterPro" id="IPR039477">
    <property type="entry name" value="ILEI/PANDER_dom"/>
</dbReference>
<name>A0AAE0CHY2_9CHLO</name>
<organism evidence="2 3">
    <name type="scientific">Cymbomonas tetramitiformis</name>
    <dbReference type="NCBI Taxonomy" id="36881"/>
    <lineage>
        <taxon>Eukaryota</taxon>
        <taxon>Viridiplantae</taxon>
        <taxon>Chlorophyta</taxon>
        <taxon>Pyramimonadophyceae</taxon>
        <taxon>Pyramimonadales</taxon>
        <taxon>Pyramimonadaceae</taxon>
        <taxon>Cymbomonas</taxon>
    </lineage>
</organism>
<evidence type="ECO:0000313" key="3">
    <source>
        <dbReference type="Proteomes" id="UP001190700"/>
    </source>
</evidence>
<dbReference type="AlphaFoldDB" id="A0AAE0CHY2"/>
<accession>A0AAE0CHY2</accession>
<comment type="caution">
    <text evidence="2">The sequence shown here is derived from an EMBL/GenBank/DDBJ whole genome shotgun (WGS) entry which is preliminary data.</text>
</comment>
<proteinExistence type="predicted"/>
<sequence length="480" mass="53217">MQHTQYKLTNTEHVQGWWAHPPRGACSFRAESSGQEGGNTVSFYVRGRKLPLAAFVADIPTGSVVLVAVADTATDSKKNVSIAVDALKLVGGTDGDLSKVSFRTPYALIGLKGQSERCATTLAESTRGRSEKAVATWKSDLTCVKPKCPISYLQPENSGDCIWSSLSTEPYIWQDLSLGFDGLPGYTGWKRPASLLAGLFTLAYPSLSGPREGIYEVLAGQQKSFKLLCTGSPFQLEVRTSSLPSVETVVVAKPCKMLDTNPATVYQDGRWRVLKKSLQTAPWASRPSNDSLCLWDPTDNSTSCNPYPYFSELELTWQPHHCSVIRWACLSPCALHTCAPALRVVFLGDSNFEYQHKLFSFRAPLQWDVKWVSLKDGLAVVYAKAYEELREALMGATDAAIIFNIGLHEVDKYCGNTWKSWRYNHNISQDIDCIANYRVQLARLVHMAHKLNPRGLNAFMTTYAAWSKWGNWGFLFGGAL</sequence>
<dbReference type="EMBL" id="LGRX02024084">
    <property type="protein sequence ID" value="KAK3254142.1"/>
    <property type="molecule type" value="Genomic_DNA"/>
</dbReference>
<gene>
    <name evidence="2" type="ORF">CYMTET_36641</name>
</gene>
<keyword evidence="3" id="KW-1185">Reference proteome</keyword>
<evidence type="ECO:0000259" key="1">
    <source>
        <dbReference type="Pfam" id="PF15711"/>
    </source>
</evidence>
<evidence type="ECO:0000313" key="2">
    <source>
        <dbReference type="EMBL" id="KAK3254142.1"/>
    </source>
</evidence>
<dbReference type="Pfam" id="PF15711">
    <property type="entry name" value="ILEI"/>
    <property type="match status" value="1"/>
</dbReference>
<feature type="domain" description="ILEI/PANDER" evidence="1">
    <location>
        <begin position="47"/>
        <end position="114"/>
    </location>
</feature>
<dbReference type="Proteomes" id="UP001190700">
    <property type="component" value="Unassembled WGS sequence"/>
</dbReference>
<protein>
    <recommendedName>
        <fullName evidence="1">ILEI/PANDER domain-containing protein</fullName>
    </recommendedName>
</protein>
<reference evidence="2 3" key="1">
    <citation type="journal article" date="2015" name="Genome Biol. Evol.">
        <title>Comparative Genomics of a Bacterivorous Green Alga Reveals Evolutionary Causalities and Consequences of Phago-Mixotrophic Mode of Nutrition.</title>
        <authorList>
            <person name="Burns J.A."/>
            <person name="Paasch A."/>
            <person name="Narechania A."/>
            <person name="Kim E."/>
        </authorList>
    </citation>
    <scope>NUCLEOTIDE SEQUENCE [LARGE SCALE GENOMIC DNA]</scope>
    <source>
        <strain evidence="2 3">PLY_AMNH</strain>
    </source>
</reference>